<evidence type="ECO:0000313" key="1">
    <source>
        <dbReference type="Proteomes" id="UP000887580"/>
    </source>
</evidence>
<proteinExistence type="predicted"/>
<reference evidence="2" key="1">
    <citation type="submission" date="2022-11" db="UniProtKB">
        <authorList>
            <consortium name="WormBaseParasite"/>
        </authorList>
    </citation>
    <scope>IDENTIFICATION</scope>
</reference>
<evidence type="ECO:0000313" key="2">
    <source>
        <dbReference type="WBParaSite" id="PS1159_v2.g12604.t1"/>
    </source>
</evidence>
<dbReference type="WBParaSite" id="PS1159_v2.g12604.t1">
    <property type="protein sequence ID" value="PS1159_v2.g12604.t1"/>
    <property type="gene ID" value="PS1159_v2.g12604"/>
</dbReference>
<sequence length="176" mass="20011">NNGKAKSHQMINLQVANPPNQVRASLERARKHSITWRLMEDKNHDENDGELPVVSYTIEYIRSKLLDAVDSSESDEDTVYNEKLRHAEEQVWKSHGSHVVRTKVPNNLYEISGLVQDAEYVFRFTAQNEAGSGDPLQLTAKTHSGNHEEYNSANTFSFSFGIAFLLSITWSFIIIM</sequence>
<accession>A0AC35F0J8</accession>
<organism evidence="1 2">
    <name type="scientific">Panagrolaimus sp. PS1159</name>
    <dbReference type="NCBI Taxonomy" id="55785"/>
    <lineage>
        <taxon>Eukaryota</taxon>
        <taxon>Metazoa</taxon>
        <taxon>Ecdysozoa</taxon>
        <taxon>Nematoda</taxon>
        <taxon>Chromadorea</taxon>
        <taxon>Rhabditida</taxon>
        <taxon>Tylenchina</taxon>
        <taxon>Panagrolaimomorpha</taxon>
        <taxon>Panagrolaimoidea</taxon>
        <taxon>Panagrolaimidae</taxon>
        <taxon>Panagrolaimus</taxon>
    </lineage>
</organism>
<protein>
    <submittedName>
        <fullName evidence="2">Fibronectin type-III domain-containing protein</fullName>
    </submittedName>
</protein>
<name>A0AC35F0J8_9BILA</name>
<dbReference type="Proteomes" id="UP000887580">
    <property type="component" value="Unplaced"/>
</dbReference>